<dbReference type="RefSeq" id="WP_373655133.1">
    <property type="nucleotide sequence ID" value="NZ_JBGUAW010000003.1"/>
</dbReference>
<keyword evidence="2" id="KW-1185">Reference proteome</keyword>
<reference evidence="1 2" key="1">
    <citation type="submission" date="2024-08" db="EMBL/GenBank/DDBJ databases">
        <title>Whole-genome sequencing of halo(alkali)philic microorganisms from hypersaline lakes.</title>
        <authorList>
            <person name="Sorokin D.Y."/>
            <person name="Merkel A.Y."/>
            <person name="Messina E."/>
            <person name="Yakimov M."/>
        </authorList>
    </citation>
    <scope>NUCLEOTIDE SEQUENCE [LARGE SCALE GENOMIC DNA]</scope>
    <source>
        <strain evidence="1 2">Cl-TMA</strain>
    </source>
</reference>
<evidence type="ECO:0000313" key="1">
    <source>
        <dbReference type="EMBL" id="MFA9460350.1"/>
    </source>
</evidence>
<evidence type="ECO:0000313" key="2">
    <source>
        <dbReference type="Proteomes" id="UP001575181"/>
    </source>
</evidence>
<sequence length="143" mass="15903">MEVVIQEEETGCGLACVAMLAGESYEAVRRTAAGMGIRATDEALWSDTAYVRRLLRHYGIETRPGEAPFTGWAELPARALLATKLHYDRGRPFWHWVVFVREPEGPVVLDPAPYLAGNRRTDTEAITPAWFIPIPTARVPEPG</sequence>
<name>A0ABV4TUV6_9GAMM</name>
<dbReference type="EMBL" id="JBGUAW010000003">
    <property type="protein sequence ID" value="MFA9460350.1"/>
    <property type="molecule type" value="Genomic_DNA"/>
</dbReference>
<organism evidence="1 2">
    <name type="scientific">Thiohalorhabdus methylotrophus</name>
    <dbReference type="NCBI Taxonomy" id="3242694"/>
    <lineage>
        <taxon>Bacteria</taxon>
        <taxon>Pseudomonadati</taxon>
        <taxon>Pseudomonadota</taxon>
        <taxon>Gammaproteobacteria</taxon>
        <taxon>Thiohalorhabdales</taxon>
        <taxon>Thiohalorhabdaceae</taxon>
        <taxon>Thiohalorhabdus</taxon>
    </lineage>
</organism>
<protein>
    <recommendedName>
        <fullName evidence="3">Peptidase C39 domain-containing protein</fullName>
    </recommendedName>
</protein>
<dbReference type="Proteomes" id="UP001575181">
    <property type="component" value="Unassembled WGS sequence"/>
</dbReference>
<accession>A0ABV4TUV6</accession>
<dbReference type="Gene3D" id="3.90.70.10">
    <property type="entry name" value="Cysteine proteinases"/>
    <property type="match status" value="1"/>
</dbReference>
<proteinExistence type="predicted"/>
<comment type="caution">
    <text evidence="1">The sequence shown here is derived from an EMBL/GenBank/DDBJ whole genome shotgun (WGS) entry which is preliminary data.</text>
</comment>
<gene>
    <name evidence="1" type="ORF">ACERLL_05860</name>
</gene>
<evidence type="ECO:0008006" key="3">
    <source>
        <dbReference type="Google" id="ProtNLM"/>
    </source>
</evidence>